<keyword evidence="2" id="KW-1185">Reference proteome</keyword>
<reference evidence="1 2" key="1">
    <citation type="submission" date="2020-08" db="EMBL/GenBank/DDBJ databases">
        <title>Sequencing the genomes of 1000 actinobacteria strains.</title>
        <authorList>
            <person name="Klenk H.-P."/>
        </authorList>
    </citation>
    <scope>NUCLEOTIDE SEQUENCE [LARGE SCALE GENOMIC DNA]</scope>
    <source>
        <strain evidence="1 2">DSM 102030</strain>
    </source>
</reference>
<dbReference type="Proteomes" id="UP000523007">
    <property type="component" value="Unassembled WGS sequence"/>
</dbReference>
<name>A0A7W7RH24_9ACTN</name>
<evidence type="ECO:0000313" key="1">
    <source>
        <dbReference type="EMBL" id="MBB4931866.1"/>
    </source>
</evidence>
<sequence length="60" mass="6949">MDDEPISEEQAADDAAWMDQLRASLTPEDRADVRDHLISSLGMYRYLELAARVRRQREQG</sequence>
<dbReference type="AlphaFoldDB" id="A0A7W7RH24"/>
<comment type="caution">
    <text evidence="1">The sequence shown here is derived from an EMBL/GenBank/DDBJ whole genome shotgun (WGS) entry which is preliminary data.</text>
</comment>
<dbReference type="EMBL" id="JACHJT010000001">
    <property type="protein sequence ID" value="MBB4931866.1"/>
    <property type="molecule type" value="Genomic_DNA"/>
</dbReference>
<gene>
    <name evidence="1" type="ORF">F4561_002686</name>
</gene>
<dbReference type="RefSeq" id="WP_184578727.1">
    <property type="nucleotide sequence ID" value="NZ_JACHJT010000001.1"/>
</dbReference>
<organism evidence="1 2">
    <name type="scientific">Lipingzhangella halophila</name>
    <dbReference type="NCBI Taxonomy" id="1783352"/>
    <lineage>
        <taxon>Bacteria</taxon>
        <taxon>Bacillati</taxon>
        <taxon>Actinomycetota</taxon>
        <taxon>Actinomycetes</taxon>
        <taxon>Streptosporangiales</taxon>
        <taxon>Nocardiopsidaceae</taxon>
        <taxon>Lipingzhangella</taxon>
    </lineage>
</organism>
<evidence type="ECO:0000313" key="2">
    <source>
        <dbReference type="Proteomes" id="UP000523007"/>
    </source>
</evidence>
<accession>A0A7W7RH24</accession>
<protein>
    <submittedName>
        <fullName evidence="1">Uncharacterized protein</fullName>
    </submittedName>
</protein>
<proteinExistence type="predicted"/>